<dbReference type="GO" id="GO:0016052">
    <property type="term" value="P:carbohydrate catabolic process"/>
    <property type="evidence" value="ECO:0007669"/>
    <property type="project" value="TreeGrafter"/>
</dbReference>
<dbReference type="OrthoDB" id="6570952at2"/>
<gene>
    <name evidence="5" type="primary">acm_1</name>
    <name evidence="5" type="ORF">NOV72_06170</name>
</gene>
<dbReference type="InterPro" id="IPR002053">
    <property type="entry name" value="Glyco_hydro_25"/>
</dbReference>
<dbReference type="GO" id="GO:0003796">
    <property type="term" value="F:lysozyme activity"/>
    <property type="evidence" value="ECO:0007669"/>
    <property type="project" value="UniProtKB-EC"/>
</dbReference>
<evidence type="ECO:0000313" key="6">
    <source>
        <dbReference type="Proteomes" id="UP000238169"/>
    </source>
</evidence>
<feature type="domain" description="Peptidase C14 caspase" evidence="4">
    <location>
        <begin position="85"/>
        <end position="240"/>
    </location>
</feature>
<comment type="similarity">
    <text evidence="1">Belongs to the glycosyl hydrolase 25 family.</text>
</comment>
<dbReference type="GO" id="GO:0016998">
    <property type="term" value="P:cell wall macromolecule catabolic process"/>
    <property type="evidence" value="ECO:0007669"/>
    <property type="project" value="InterPro"/>
</dbReference>
<dbReference type="GO" id="GO:0004197">
    <property type="term" value="F:cysteine-type endopeptidase activity"/>
    <property type="evidence" value="ECO:0007669"/>
    <property type="project" value="InterPro"/>
</dbReference>
<evidence type="ECO:0000256" key="2">
    <source>
        <dbReference type="ARBA" id="ARBA00022801"/>
    </source>
</evidence>
<dbReference type="Proteomes" id="UP000238169">
    <property type="component" value="Unassembled WGS sequence"/>
</dbReference>
<dbReference type="EMBL" id="OGTP01000046">
    <property type="protein sequence ID" value="SPB18966.1"/>
    <property type="molecule type" value="Genomic_DNA"/>
</dbReference>
<dbReference type="Gene3D" id="3.20.20.80">
    <property type="entry name" value="Glycosidases"/>
    <property type="match status" value="1"/>
</dbReference>
<dbReference type="PANTHER" id="PTHR34135:SF2">
    <property type="entry name" value="LYSOZYME"/>
    <property type="match status" value="1"/>
</dbReference>
<proteinExistence type="inferred from homology"/>
<dbReference type="GO" id="GO:0009253">
    <property type="term" value="P:peptidoglycan catabolic process"/>
    <property type="evidence" value="ECO:0007669"/>
    <property type="project" value="InterPro"/>
</dbReference>
<dbReference type="GO" id="GO:0006508">
    <property type="term" value="P:proteolysis"/>
    <property type="evidence" value="ECO:0007669"/>
    <property type="project" value="InterPro"/>
</dbReference>
<dbReference type="Pfam" id="PF01183">
    <property type="entry name" value="Glyco_hydro_25"/>
    <property type="match status" value="1"/>
</dbReference>
<evidence type="ECO:0000313" key="5">
    <source>
        <dbReference type="EMBL" id="SPB18966.1"/>
    </source>
</evidence>
<sequence length="632" mass="68604">MSTTGICTCVFFRLGLVGILSTTVTNGTLAQPSNMSVSCSNPEGKGAIVDIEKRCAFFRHFASENGQLDERVAQNLHVEAGKSARSIAVLIGISKYRNPEFDLPAAHVDVQKLERFLIDDQKFDEVIVLENEDVTIENIRYFLRTYATRRSAFFRGKVRFLVAYSGHGVPIAGVWDSNSKAGTRPSIGIVLPAAVDDQDLQNIYGLNELRPLFTDLARNTFHFLALINACYGGAIFGLGIGGGNINDVANRSSYGITAGPDDKTVISLGEGHGSLFFETLIKGIQNGDADSDARRVTLGLDPGPKSYTGIVRLGALDAYLTKQILQIAERGGIPESEMSGNTHHWSGPIEPDDKRSEGGFFFFQRRLTDAPASEATSTTYAASKRFGKTFAPSLNQLQQPQTHDDGFGALRSLSGVKRGIDVNHFNSPIDWKRVAATHDIRFAYMKATQGAAFADPSFGDNWKGAHAAGLMRGAYHVFSFCRSPEEQVANLRKVVGVDSGELPVALDIELYRGQGTATLKSLAGEGACAQSLGPAGVRKNVMAMLDSLRSSYGKQPILYGNDYLLDEVLGTEFTKGITLWRASYGVQQAPKPPWALWQFTQNEAVKGIRGRVDVNVVSDTPSLSKTTPQTVK</sequence>
<reference evidence="6" key="1">
    <citation type="submission" date="2018-01" db="EMBL/GenBank/DDBJ databases">
        <authorList>
            <person name="Peeters C."/>
        </authorList>
    </citation>
    <scope>NUCLEOTIDE SEQUENCE [LARGE SCALE GENOMIC DNA]</scope>
</reference>
<protein>
    <submittedName>
        <fullName evidence="5">Lysozyme M1</fullName>
        <ecNumber evidence="5">3.2.1.17</ecNumber>
    </submittedName>
</protein>
<evidence type="ECO:0000256" key="1">
    <source>
        <dbReference type="ARBA" id="ARBA00010646"/>
    </source>
</evidence>
<keyword evidence="6" id="KW-1185">Reference proteome</keyword>
<dbReference type="RefSeq" id="WP_106858393.1">
    <property type="nucleotide sequence ID" value="NZ_OGTP01000046.1"/>
</dbReference>
<dbReference type="Pfam" id="PF00656">
    <property type="entry name" value="Peptidase_C14"/>
    <property type="match status" value="1"/>
</dbReference>
<dbReference type="EC" id="3.2.1.17" evidence="5"/>
<keyword evidence="2 5" id="KW-0378">Hydrolase</keyword>
<dbReference type="PROSITE" id="PS51904">
    <property type="entry name" value="GLYCOSYL_HYDROL_F25_2"/>
    <property type="match status" value="1"/>
</dbReference>
<keyword evidence="3 5" id="KW-0326">Glycosidase</keyword>
<dbReference type="PANTHER" id="PTHR34135">
    <property type="entry name" value="LYSOZYME"/>
    <property type="match status" value="1"/>
</dbReference>
<dbReference type="SUPFAM" id="SSF51445">
    <property type="entry name" value="(Trans)glycosidases"/>
    <property type="match status" value="1"/>
</dbReference>
<organism evidence="5 6">
    <name type="scientific">Caballeronia novacaledonica</name>
    <dbReference type="NCBI Taxonomy" id="1544861"/>
    <lineage>
        <taxon>Bacteria</taxon>
        <taxon>Pseudomonadati</taxon>
        <taxon>Pseudomonadota</taxon>
        <taxon>Betaproteobacteria</taxon>
        <taxon>Burkholderiales</taxon>
        <taxon>Burkholderiaceae</taxon>
        <taxon>Caballeronia</taxon>
    </lineage>
</organism>
<dbReference type="InterPro" id="IPR017853">
    <property type="entry name" value="GH"/>
</dbReference>
<evidence type="ECO:0000259" key="4">
    <source>
        <dbReference type="Pfam" id="PF00656"/>
    </source>
</evidence>
<dbReference type="InterPro" id="IPR011600">
    <property type="entry name" value="Pept_C14_caspase"/>
</dbReference>
<dbReference type="AlphaFoldDB" id="A0A2U3IFQ6"/>
<dbReference type="Gene3D" id="3.40.50.1460">
    <property type="match status" value="1"/>
</dbReference>
<dbReference type="InterPro" id="IPR018077">
    <property type="entry name" value="Glyco_hydro_fam25_subgr"/>
</dbReference>
<dbReference type="SMART" id="SM00641">
    <property type="entry name" value="Glyco_25"/>
    <property type="match status" value="1"/>
</dbReference>
<name>A0A2U3IFQ6_9BURK</name>
<accession>A0A2U3IFQ6</accession>
<evidence type="ECO:0000256" key="3">
    <source>
        <dbReference type="ARBA" id="ARBA00023295"/>
    </source>
</evidence>